<gene>
    <name evidence="1" type="ORF">D1Y85_22645</name>
</gene>
<sequence length="259" mass="29020">MTALNDCLPPDGFAQVSAASAQALARSMDESGVGILHNIVPHAILSQLRSFVADQIAQHGGQYIGFEGKAWIADTCLSPLFEDAGLHALLRCLYEQKMRMPPPSDRIFPVLRVLTGTHGLRHAHNFHYDSYVVTILLPVLIPSGPGEPPGHLVMFPNVRNARRFAVVNILEKLLVEKLLKRLWRMPRVQQWQSAKIVPLTPGNLYFFWGMRSLHANQACLPTSVRCTALLHFGDPHEGSLFKGLSQRLHVMRLRRMARD</sequence>
<organism evidence="1 2">
    <name type="scientific">Paraburkholderia dinghuensis</name>
    <dbReference type="NCBI Taxonomy" id="2305225"/>
    <lineage>
        <taxon>Bacteria</taxon>
        <taxon>Pseudomonadati</taxon>
        <taxon>Pseudomonadota</taxon>
        <taxon>Betaproteobacteria</taxon>
        <taxon>Burkholderiales</taxon>
        <taxon>Burkholderiaceae</taxon>
        <taxon>Paraburkholderia</taxon>
    </lineage>
</organism>
<name>A0A3N6MKZ5_9BURK</name>
<protein>
    <recommendedName>
        <fullName evidence="3">Phytanoyl-CoA dioxygenase</fullName>
    </recommendedName>
</protein>
<keyword evidence="2" id="KW-1185">Reference proteome</keyword>
<reference evidence="1 2" key="1">
    <citation type="submission" date="2018-11" db="EMBL/GenBank/DDBJ databases">
        <title>Paraburkholderia sp. DHOA04, isolated from soil.</title>
        <authorList>
            <person name="Gao Z.-H."/>
            <person name="Qiu L.-H."/>
            <person name="Fu J.-C."/>
        </authorList>
    </citation>
    <scope>NUCLEOTIDE SEQUENCE [LARGE SCALE GENOMIC DNA]</scope>
    <source>
        <strain evidence="1 2">DHOA04</strain>
    </source>
</reference>
<dbReference type="EMBL" id="RQIS01000020">
    <property type="protein sequence ID" value="RQH02095.1"/>
    <property type="molecule type" value="Genomic_DNA"/>
</dbReference>
<evidence type="ECO:0008006" key="3">
    <source>
        <dbReference type="Google" id="ProtNLM"/>
    </source>
</evidence>
<dbReference type="OrthoDB" id="4732009at2"/>
<accession>A0A3N6MKZ5</accession>
<dbReference type="RefSeq" id="WP_124153313.1">
    <property type="nucleotide sequence ID" value="NZ_RQIS01000020.1"/>
</dbReference>
<dbReference type="Proteomes" id="UP000272778">
    <property type="component" value="Unassembled WGS sequence"/>
</dbReference>
<proteinExistence type="predicted"/>
<dbReference type="AlphaFoldDB" id="A0A3N6MKZ5"/>
<comment type="caution">
    <text evidence="1">The sequence shown here is derived from an EMBL/GenBank/DDBJ whole genome shotgun (WGS) entry which is preliminary data.</text>
</comment>
<evidence type="ECO:0000313" key="2">
    <source>
        <dbReference type="Proteomes" id="UP000272778"/>
    </source>
</evidence>
<evidence type="ECO:0000313" key="1">
    <source>
        <dbReference type="EMBL" id="RQH02095.1"/>
    </source>
</evidence>